<name>A0A4S1WMK1_9SPHN</name>
<gene>
    <name evidence="1" type="ORF">E5A74_08415</name>
</gene>
<comment type="caution">
    <text evidence="1">The sequence shown here is derived from an EMBL/GenBank/DDBJ whole genome shotgun (WGS) entry which is preliminary data.</text>
</comment>
<dbReference type="OrthoDB" id="7549966at2"/>
<evidence type="ECO:0000313" key="1">
    <source>
        <dbReference type="EMBL" id="TGX43187.1"/>
    </source>
</evidence>
<dbReference type="Proteomes" id="UP000309848">
    <property type="component" value="Unassembled WGS sequence"/>
</dbReference>
<dbReference type="RefSeq" id="WP_135983839.1">
    <property type="nucleotide sequence ID" value="NZ_JAASQM010000002.1"/>
</dbReference>
<dbReference type="EMBL" id="SRXU01000003">
    <property type="protein sequence ID" value="TGX43187.1"/>
    <property type="molecule type" value="Genomic_DNA"/>
</dbReference>
<keyword evidence="2" id="KW-1185">Reference proteome</keyword>
<evidence type="ECO:0000313" key="2">
    <source>
        <dbReference type="Proteomes" id="UP000309848"/>
    </source>
</evidence>
<organism evidence="1 2">
    <name type="scientific">Sphingomonas naasensis</name>
    <dbReference type="NCBI Taxonomy" id="1344951"/>
    <lineage>
        <taxon>Bacteria</taxon>
        <taxon>Pseudomonadati</taxon>
        <taxon>Pseudomonadota</taxon>
        <taxon>Alphaproteobacteria</taxon>
        <taxon>Sphingomonadales</taxon>
        <taxon>Sphingomonadaceae</taxon>
        <taxon>Sphingomonas</taxon>
    </lineage>
</organism>
<reference evidence="1 2" key="1">
    <citation type="submission" date="2019-04" db="EMBL/GenBank/DDBJ databases">
        <title>Sphingomonas psychrotolerans sp. nov., isolated from soil in the Tianshan Mountains, Xinjiang, China.</title>
        <authorList>
            <person name="Luo Y."/>
            <person name="Sheng H."/>
        </authorList>
    </citation>
    <scope>NUCLEOTIDE SEQUENCE [LARGE SCALE GENOMIC DNA]</scope>
    <source>
        <strain evidence="1 2">KIS18-15</strain>
    </source>
</reference>
<protein>
    <submittedName>
        <fullName evidence="1">Uncharacterized protein</fullName>
    </submittedName>
</protein>
<accession>A0A4S1WMK1</accession>
<proteinExistence type="predicted"/>
<dbReference type="AlphaFoldDB" id="A0A4S1WMK1"/>
<sequence length="227" mass="26154">MNDAGLAMFWAFSRCDLAGPEFDRWFSSQPGLEAQLGADLYLDLLCGNYADREALWRLRRSLDPLLTPLRQCECPTLRDLAATPMGGDFHFEKIFESFERIVDFGPEKWWLHLSRCSRCATFWLIAQDERIYDEFFLHRIDETVASEARAGRWPRRFFTYEDVLATGRALSNPPRFLDPMAGSLQWTVEDLLGERPDITVEEIAHLLGLSAEHAAALLRRVRAARLK</sequence>